<evidence type="ECO:0000313" key="3">
    <source>
        <dbReference type="Proteomes" id="UP001596403"/>
    </source>
</evidence>
<keyword evidence="3" id="KW-1185">Reference proteome</keyword>
<proteinExistence type="predicted"/>
<dbReference type="InterPro" id="IPR047655">
    <property type="entry name" value="Transpos_IS630-like"/>
</dbReference>
<reference evidence="3" key="1">
    <citation type="journal article" date="2019" name="Int. J. Syst. Evol. Microbiol.">
        <title>The Global Catalogue of Microorganisms (GCM) 10K type strain sequencing project: providing services to taxonomists for standard genome sequencing and annotation.</title>
        <authorList>
            <consortium name="The Broad Institute Genomics Platform"/>
            <consortium name="The Broad Institute Genome Sequencing Center for Infectious Disease"/>
            <person name="Wu L."/>
            <person name="Ma J."/>
        </authorList>
    </citation>
    <scope>NUCLEOTIDE SEQUENCE [LARGE SCALE GENOMIC DNA]</scope>
    <source>
        <strain evidence="3">NBRC 111368</strain>
    </source>
</reference>
<name>A0ABW1Z5J4_9RHOB</name>
<dbReference type="Gene3D" id="3.30.420.10">
    <property type="entry name" value="Ribonuclease H-like superfamily/Ribonuclease H"/>
    <property type="match status" value="1"/>
</dbReference>
<dbReference type="Proteomes" id="UP001596403">
    <property type="component" value="Unassembled WGS sequence"/>
</dbReference>
<dbReference type="PANTHER" id="PTHR46564">
    <property type="entry name" value="TRANSPOSASE"/>
    <property type="match status" value="1"/>
</dbReference>
<evidence type="ECO:0000313" key="2">
    <source>
        <dbReference type="EMBL" id="MFC6643931.1"/>
    </source>
</evidence>
<dbReference type="EMBL" id="JBHSWA010000005">
    <property type="protein sequence ID" value="MFC6643931.1"/>
    <property type="molecule type" value="Genomic_DNA"/>
</dbReference>
<comment type="caution">
    <text evidence="2">The sequence shown here is derived from an EMBL/GenBank/DDBJ whole genome shotgun (WGS) entry which is preliminary data.</text>
</comment>
<evidence type="ECO:0000259" key="1">
    <source>
        <dbReference type="Pfam" id="PF13358"/>
    </source>
</evidence>
<dbReference type="RefSeq" id="WP_132446372.1">
    <property type="nucleotide sequence ID" value="NZ_JBHSWA010000005.1"/>
</dbReference>
<feature type="domain" description="Tc1-like transposase DDE" evidence="1">
    <location>
        <begin position="149"/>
        <end position="281"/>
    </location>
</feature>
<dbReference type="NCBIfam" id="NF033545">
    <property type="entry name" value="transpos_IS630"/>
    <property type="match status" value="1"/>
</dbReference>
<protein>
    <submittedName>
        <fullName evidence="2">IS630 family transposase</fullName>
    </submittedName>
</protein>
<gene>
    <name evidence="2" type="ORF">ACFQAU_21635</name>
</gene>
<dbReference type="Pfam" id="PF13358">
    <property type="entry name" value="DDE_3"/>
    <property type="match status" value="1"/>
</dbReference>
<dbReference type="SUPFAM" id="SSF46689">
    <property type="entry name" value="Homeodomain-like"/>
    <property type="match status" value="1"/>
</dbReference>
<sequence>MSAPLPDALRARFQRLIEEGLSGRAAALRLKLSPATGARWSLAIRRRGHACASPQGRPRGKGKLDPHRSFLIELINQDGDMTMPELAGALADATGVQAHPDAIGRFLRKLGFTYKKSLVATERRRARVRKQREDWIKHRLPAVAARPDRVVFIDETSVKTNLTRQRGWSRRGERLVMDAPFGSWGTQTFIAGLGAGTLIAPWVIKGAMDGEAFAAYVEQVLIPELEPGTVVILDNLATHKNATAAKAMREAGCWFLFLPPYSPDLNPIEMAFSKLKAHLRRIGARTFTDMFKALSEICDLYSQDECWNYFKAAGYVSG</sequence>
<dbReference type="PANTHER" id="PTHR46564:SF1">
    <property type="entry name" value="TRANSPOSASE"/>
    <property type="match status" value="1"/>
</dbReference>
<dbReference type="InterPro" id="IPR038717">
    <property type="entry name" value="Tc1-like_DDE_dom"/>
</dbReference>
<accession>A0ABW1Z5J4</accession>
<dbReference type="InterPro" id="IPR009057">
    <property type="entry name" value="Homeodomain-like_sf"/>
</dbReference>
<organism evidence="2 3">
    <name type="scientific">Sulfitobacter profundi</name>
    <dbReference type="NCBI Taxonomy" id="2679961"/>
    <lineage>
        <taxon>Bacteria</taxon>
        <taxon>Pseudomonadati</taxon>
        <taxon>Pseudomonadota</taxon>
        <taxon>Alphaproteobacteria</taxon>
        <taxon>Rhodobacterales</taxon>
        <taxon>Roseobacteraceae</taxon>
        <taxon>Sulfitobacter</taxon>
    </lineage>
</organism>
<dbReference type="InterPro" id="IPR036397">
    <property type="entry name" value="RNaseH_sf"/>
</dbReference>